<dbReference type="AlphaFoldDB" id="A9KDT9"/>
<dbReference type="InterPro" id="IPR000073">
    <property type="entry name" value="AB_hydrolase_1"/>
</dbReference>
<dbReference type="EMBL" id="CP000733">
    <property type="protein sequence ID" value="ABS77857.2"/>
    <property type="molecule type" value="Genomic_DNA"/>
</dbReference>
<evidence type="ECO:0000313" key="4">
    <source>
        <dbReference type="Proteomes" id="UP000008555"/>
    </source>
</evidence>
<dbReference type="Gene3D" id="3.40.50.1820">
    <property type="entry name" value="alpha/beta hydrolase"/>
    <property type="match status" value="1"/>
</dbReference>
<dbReference type="Pfam" id="PF12697">
    <property type="entry name" value="Abhydrolase_6"/>
    <property type="match status" value="1"/>
</dbReference>
<feature type="domain" description="AB hydrolase-1" evidence="2">
    <location>
        <begin position="70"/>
        <end position="294"/>
    </location>
</feature>
<evidence type="ECO:0000256" key="1">
    <source>
        <dbReference type="SAM" id="Phobius"/>
    </source>
</evidence>
<dbReference type="HOGENOM" id="CLU_887723_0_0_6"/>
<keyword evidence="1" id="KW-1133">Transmembrane helix</keyword>
<sequence>MVVNLMSRTVKVGIVLLAAFFLLLFIFLLIGHLLDKEAERVVNQLYGRNEKGIIKGMEPIQHVHSHLSALIIIHGYLGSPDIFRDLADNKKINAKVDVYVPLLPYEGRNLETVSKYNNKLTSDYLKTYINKLSPHYKHVVILGYSYGGALLINLARENQLPKNSQIILYAPAVFVKGNGFRLNVLLRTYSLWRKYCNYAAIGCEFPGKNIADETATVYIENMKSLRYIATPAVKEIFKLDDNNRAFFKKMCPSFSVIIAKDDSLISYEQLNEACRENHCCKIYTYPSGNHLLHVGKFKEDFTHLITKLINQKI</sequence>
<protein>
    <submittedName>
        <fullName evidence="3">Esterase family protein</fullName>
    </submittedName>
</protein>
<evidence type="ECO:0000313" key="3">
    <source>
        <dbReference type="EMBL" id="ABS77857.2"/>
    </source>
</evidence>
<dbReference type="SUPFAM" id="SSF53474">
    <property type="entry name" value="alpha/beta-Hydrolases"/>
    <property type="match status" value="1"/>
</dbReference>
<reference evidence="3 4" key="1">
    <citation type="journal article" date="2009" name="Infect. Immun.">
        <title>Comparative genomics reveal extensive transposon-mediated genomic plasticity and diversity among potential effector proteins within the genus Coxiella.</title>
        <authorList>
            <person name="Beare P.A."/>
            <person name="Unsworth N."/>
            <person name="Andoh M."/>
            <person name="Voth D.E."/>
            <person name="Omsland A."/>
            <person name="Gilk S.D."/>
            <person name="Williams K.P."/>
            <person name="Sobral B.W."/>
            <person name="Kupko J.J.III."/>
            <person name="Porcella S.F."/>
            <person name="Samuel J.E."/>
            <person name="Heinzen R.A."/>
        </authorList>
    </citation>
    <scope>NUCLEOTIDE SEQUENCE [LARGE SCALE GENOMIC DNA]</scope>
    <source>
        <strain evidence="3 4">Dugway 5J108-111</strain>
    </source>
</reference>
<dbReference type="InterPro" id="IPR029058">
    <property type="entry name" value="AB_hydrolase_fold"/>
</dbReference>
<gene>
    <name evidence="3" type="ordered locus">CBUD_0765</name>
</gene>
<evidence type="ECO:0000259" key="2">
    <source>
        <dbReference type="Pfam" id="PF12697"/>
    </source>
</evidence>
<dbReference type="KEGG" id="cbd:CBUD_0765"/>
<dbReference type="Proteomes" id="UP000008555">
    <property type="component" value="Chromosome"/>
</dbReference>
<proteinExistence type="predicted"/>
<keyword evidence="1" id="KW-0812">Transmembrane</keyword>
<name>A9KDT9_COXBN</name>
<organism evidence="3 4">
    <name type="scientific">Coxiella burnetii (strain Dugway 5J108-111)</name>
    <dbReference type="NCBI Taxonomy" id="434922"/>
    <lineage>
        <taxon>Bacteria</taxon>
        <taxon>Pseudomonadati</taxon>
        <taxon>Pseudomonadota</taxon>
        <taxon>Gammaproteobacteria</taxon>
        <taxon>Legionellales</taxon>
        <taxon>Coxiellaceae</taxon>
        <taxon>Coxiella</taxon>
    </lineage>
</organism>
<accession>A9KDT9</accession>
<feature type="transmembrane region" description="Helical" evidence="1">
    <location>
        <begin position="12"/>
        <end position="34"/>
    </location>
</feature>
<keyword evidence="1" id="KW-0472">Membrane</keyword>